<keyword evidence="3" id="KW-0378">Hydrolase</keyword>
<dbReference type="EMBL" id="JBHTIR010002787">
    <property type="protein sequence ID" value="MFD0854231.1"/>
    <property type="molecule type" value="Genomic_DNA"/>
</dbReference>
<dbReference type="InterPro" id="IPR001466">
    <property type="entry name" value="Beta-lactam-related"/>
</dbReference>
<dbReference type="Pfam" id="PF00144">
    <property type="entry name" value="Beta-lactamase"/>
    <property type="match status" value="1"/>
</dbReference>
<dbReference type="Proteomes" id="UP001597083">
    <property type="component" value="Unassembled WGS sequence"/>
</dbReference>
<dbReference type="InterPro" id="IPR012338">
    <property type="entry name" value="Beta-lactam/transpept-like"/>
</dbReference>
<evidence type="ECO:0000259" key="2">
    <source>
        <dbReference type="Pfam" id="PF00144"/>
    </source>
</evidence>
<comment type="caution">
    <text evidence="3">The sequence shown here is derived from an EMBL/GenBank/DDBJ whole genome shotgun (WGS) entry which is preliminary data.</text>
</comment>
<keyword evidence="4" id="KW-1185">Reference proteome</keyword>
<organism evidence="3 4">
    <name type="scientific">Actinomadura adrarensis</name>
    <dbReference type="NCBI Taxonomy" id="1819600"/>
    <lineage>
        <taxon>Bacteria</taxon>
        <taxon>Bacillati</taxon>
        <taxon>Actinomycetota</taxon>
        <taxon>Actinomycetes</taxon>
        <taxon>Streptosporangiales</taxon>
        <taxon>Thermomonosporaceae</taxon>
        <taxon>Actinomadura</taxon>
    </lineage>
</organism>
<name>A0ABW3CIW8_9ACTN</name>
<gene>
    <name evidence="3" type="ORF">ACFQ07_18480</name>
</gene>
<evidence type="ECO:0000313" key="4">
    <source>
        <dbReference type="Proteomes" id="UP001597083"/>
    </source>
</evidence>
<feature type="non-terminal residue" evidence="3">
    <location>
        <position position="1"/>
    </location>
</feature>
<dbReference type="GO" id="GO:0016787">
    <property type="term" value="F:hydrolase activity"/>
    <property type="evidence" value="ECO:0007669"/>
    <property type="project" value="UniProtKB-KW"/>
</dbReference>
<feature type="region of interest" description="Disordered" evidence="1">
    <location>
        <begin position="112"/>
        <end position="137"/>
    </location>
</feature>
<proteinExistence type="predicted"/>
<sequence>GAEHGDGVEATVGSVFQIGSVTKAPTATLVELDAPVDSYLPGFREATVRQLLCHTAGSRGTCSPTRARGRLLGEVRGTLAGVPQIFEPGQMFSCGPGRPSRGRTSRTLNICRSLSGSGPRQRRELDRAAGPWFPRRG</sequence>
<reference evidence="4" key="1">
    <citation type="journal article" date="2019" name="Int. J. Syst. Evol. Microbiol.">
        <title>The Global Catalogue of Microorganisms (GCM) 10K type strain sequencing project: providing services to taxonomists for standard genome sequencing and annotation.</title>
        <authorList>
            <consortium name="The Broad Institute Genomics Platform"/>
            <consortium name="The Broad Institute Genome Sequencing Center for Infectious Disease"/>
            <person name="Wu L."/>
            <person name="Ma J."/>
        </authorList>
    </citation>
    <scope>NUCLEOTIDE SEQUENCE [LARGE SCALE GENOMIC DNA]</scope>
    <source>
        <strain evidence="4">JCM 31696</strain>
    </source>
</reference>
<evidence type="ECO:0000313" key="3">
    <source>
        <dbReference type="EMBL" id="MFD0854231.1"/>
    </source>
</evidence>
<dbReference type="SUPFAM" id="SSF56601">
    <property type="entry name" value="beta-lactamase/transpeptidase-like"/>
    <property type="match status" value="1"/>
</dbReference>
<evidence type="ECO:0000256" key="1">
    <source>
        <dbReference type="SAM" id="MobiDB-lite"/>
    </source>
</evidence>
<accession>A0ABW3CIW8</accession>
<feature type="domain" description="Beta-lactamase-related" evidence="2">
    <location>
        <begin position="5"/>
        <end position="92"/>
    </location>
</feature>
<dbReference type="Gene3D" id="3.40.710.10">
    <property type="entry name" value="DD-peptidase/beta-lactamase superfamily"/>
    <property type="match status" value="1"/>
</dbReference>
<protein>
    <submittedName>
        <fullName evidence="3">Serine hydrolase</fullName>
    </submittedName>
</protein>